<feature type="transmembrane region" description="Helical" evidence="1">
    <location>
        <begin position="7"/>
        <end position="27"/>
    </location>
</feature>
<dbReference type="RefSeq" id="WP_341636334.1">
    <property type="nucleotide sequence ID" value="NZ_CP133006.1"/>
</dbReference>
<accession>A0ABZ2WBC8</accession>
<dbReference type="Proteomes" id="UP001468345">
    <property type="component" value="Chromosome"/>
</dbReference>
<name>A0ABZ2WBC8_9STAP</name>
<evidence type="ECO:0000313" key="2">
    <source>
        <dbReference type="EMBL" id="WZG09483.1"/>
    </source>
</evidence>
<evidence type="ECO:0000256" key="1">
    <source>
        <dbReference type="SAM" id="Phobius"/>
    </source>
</evidence>
<keyword evidence="1" id="KW-0472">Membrane</keyword>
<feature type="transmembrane region" description="Helical" evidence="1">
    <location>
        <begin position="47"/>
        <end position="71"/>
    </location>
</feature>
<dbReference type="EMBL" id="CP133006">
    <property type="protein sequence ID" value="WZG09483.1"/>
    <property type="molecule type" value="Genomic_DNA"/>
</dbReference>
<sequence length="87" mass="10043">MKISWIFWWTIGAIEILSFIGFTIFLWTRNVDASGAIQTTELKWINIAVIGIAYLIPLTIQLIWLIINLVFSKKITSTELSKLLKIF</sequence>
<gene>
    <name evidence="2" type="ORF">SHJJP9002_001441</name>
</gene>
<keyword evidence="3" id="KW-1185">Reference proteome</keyword>
<dbReference type="InterPro" id="IPR025037">
    <property type="entry name" value="DUF3923"/>
</dbReference>
<evidence type="ECO:0000313" key="3">
    <source>
        <dbReference type="Proteomes" id="UP001468345"/>
    </source>
</evidence>
<keyword evidence="1" id="KW-1133">Transmembrane helix</keyword>
<organism evidence="2 3">
    <name type="scientific">Staphylococcus casei</name>
    <dbReference type="NCBI Taxonomy" id="201828"/>
    <lineage>
        <taxon>Bacteria</taxon>
        <taxon>Bacillati</taxon>
        <taxon>Bacillota</taxon>
        <taxon>Bacilli</taxon>
        <taxon>Bacillales</taxon>
        <taxon>Staphylococcaceae</taxon>
        <taxon>Staphylococcus</taxon>
    </lineage>
</organism>
<reference evidence="2 3" key="1">
    <citation type="journal article" date="2024" name="ISME J.">
        <title>Staphylococcus epidermidis bacteriocin A37 kills natural competitors with a unique mechanism of action.</title>
        <authorList>
            <person name="Puls J.S."/>
            <person name="Winnerling B."/>
            <person name="Power J.J."/>
            <person name="Kruger A.M."/>
            <person name="Brajtenbach D."/>
            <person name="Johnson M."/>
            <person name="Bilici K."/>
            <person name="Camus L."/>
            <person name="Fliesswasser T."/>
            <person name="Schneider T."/>
            <person name="Sahl H.G."/>
            <person name="Ghosal D."/>
            <person name="Kubitscheck U."/>
            <person name="Heilbronner S."/>
            <person name="Grein F."/>
        </authorList>
    </citation>
    <scope>NUCLEOTIDE SEQUENCE [LARGE SCALE GENOMIC DNA]</scope>
    <source>
        <strain evidence="2 3">SCK7</strain>
    </source>
</reference>
<protein>
    <submittedName>
        <fullName evidence="2">DUF3923 family protein</fullName>
    </submittedName>
</protein>
<dbReference type="Pfam" id="PF13061">
    <property type="entry name" value="DUF3923"/>
    <property type="match status" value="1"/>
</dbReference>
<keyword evidence="1" id="KW-0812">Transmembrane</keyword>
<proteinExistence type="predicted"/>